<feature type="binding site" description="axial binding residue" evidence="5">
    <location>
        <position position="77"/>
    </location>
    <ligand>
        <name>heme b</name>
        <dbReference type="ChEBI" id="CHEBI:60344"/>
    </ligand>
    <ligandPart>
        <name>Fe</name>
        <dbReference type="ChEBI" id="CHEBI:18248"/>
    </ligandPart>
</feature>
<dbReference type="Pfam" id="PF03098">
    <property type="entry name" value="An_peroxidase"/>
    <property type="match status" value="1"/>
</dbReference>
<dbReference type="PROSITE" id="PS50292">
    <property type="entry name" value="PEROXIDASE_3"/>
    <property type="match status" value="1"/>
</dbReference>
<dbReference type="InterPro" id="IPR019791">
    <property type="entry name" value="Haem_peroxidase_animal"/>
</dbReference>
<dbReference type="EMBL" id="KZ308162">
    <property type="protein sequence ID" value="KAG8223508.1"/>
    <property type="molecule type" value="Genomic_DNA"/>
</dbReference>
<dbReference type="OrthoDB" id="2204368at2759"/>
<keyword evidence="3" id="KW-0560">Oxidoreductase</keyword>
<dbReference type="InterPro" id="IPR037120">
    <property type="entry name" value="Haem_peroxidase_sf_animal"/>
</dbReference>
<evidence type="ECO:0000256" key="4">
    <source>
        <dbReference type="ARBA" id="ARBA00023180"/>
    </source>
</evidence>
<keyword evidence="3" id="KW-0575">Peroxidase</keyword>
<dbReference type="GO" id="GO:0020037">
    <property type="term" value="F:heme binding"/>
    <property type="evidence" value="ECO:0007669"/>
    <property type="project" value="InterPro"/>
</dbReference>
<comment type="caution">
    <text evidence="6">The sequence shown here is derived from an EMBL/GenBank/DDBJ whole genome shotgun (WGS) entry which is preliminary data.</text>
</comment>
<comment type="subcellular location">
    <subcellularLocation>
        <location evidence="1">Secreted</location>
    </subcellularLocation>
</comment>
<keyword evidence="5" id="KW-0408">Iron</keyword>
<sequence length="256" mass="29540">MYYVNYQIARGASIARYGIPLLTTNDEERNDGVRKSEELMEKLRLAPPKKGFTNFYSPQFDPSTMTEFSAAAYRSLHGLVPNHYDLSDEERCPFRKILLKDIYVDPGVIEKKHNFDALCRGFTSQPCESPDSRFAAGVTNFLLKLPNVAHGEDLEATDIQRGRDHGLPTYNDMRHYCGLPRARHFRDLLDVIPEKRKKEQNEMARYKRRKVLHFEVNSKSQEQINGIKKTSLAALICENLSIKHIQPHAFLQISKR</sequence>
<name>A0A8K0JW64_LADFU</name>
<dbReference type="PANTHER" id="PTHR11475">
    <property type="entry name" value="OXIDASE/PEROXIDASE"/>
    <property type="match status" value="1"/>
</dbReference>
<keyword evidence="5" id="KW-0479">Metal-binding</keyword>
<evidence type="ECO:0000256" key="3">
    <source>
        <dbReference type="ARBA" id="ARBA00022559"/>
    </source>
</evidence>
<dbReference type="PANTHER" id="PTHR11475:SF4">
    <property type="entry name" value="CHORION PEROXIDASE"/>
    <property type="match status" value="1"/>
</dbReference>
<evidence type="ECO:0000313" key="6">
    <source>
        <dbReference type="EMBL" id="KAG8223508.1"/>
    </source>
</evidence>
<reference evidence="6" key="2">
    <citation type="submission" date="2017-10" db="EMBL/GenBank/DDBJ databases">
        <title>Ladona fulva Genome sequencing and assembly.</title>
        <authorList>
            <person name="Murali S."/>
            <person name="Richards S."/>
            <person name="Bandaranaike D."/>
            <person name="Bellair M."/>
            <person name="Blankenburg K."/>
            <person name="Chao H."/>
            <person name="Dinh H."/>
            <person name="Doddapaneni H."/>
            <person name="Dugan-Rocha S."/>
            <person name="Elkadiri S."/>
            <person name="Gnanaolivu R."/>
            <person name="Hernandez B."/>
            <person name="Skinner E."/>
            <person name="Javaid M."/>
            <person name="Lee S."/>
            <person name="Li M."/>
            <person name="Ming W."/>
            <person name="Munidasa M."/>
            <person name="Muniz J."/>
            <person name="Nguyen L."/>
            <person name="Hughes D."/>
            <person name="Osuji N."/>
            <person name="Pu L.-L."/>
            <person name="Puazo M."/>
            <person name="Qu C."/>
            <person name="Quiroz J."/>
            <person name="Raj R."/>
            <person name="Weissenberger G."/>
            <person name="Xin Y."/>
            <person name="Zou X."/>
            <person name="Han Y."/>
            <person name="Worley K."/>
            <person name="Muzny D."/>
            <person name="Gibbs R."/>
        </authorList>
    </citation>
    <scope>NUCLEOTIDE SEQUENCE</scope>
    <source>
        <strain evidence="6">Sampled in the wild</strain>
    </source>
</reference>
<keyword evidence="7" id="KW-1185">Reference proteome</keyword>
<dbReference type="GO" id="GO:0005576">
    <property type="term" value="C:extracellular region"/>
    <property type="evidence" value="ECO:0007669"/>
    <property type="project" value="UniProtKB-SubCell"/>
</dbReference>
<organism evidence="6 7">
    <name type="scientific">Ladona fulva</name>
    <name type="common">Scarce chaser dragonfly</name>
    <name type="synonym">Libellula fulva</name>
    <dbReference type="NCBI Taxonomy" id="123851"/>
    <lineage>
        <taxon>Eukaryota</taxon>
        <taxon>Metazoa</taxon>
        <taxon>Ecdysozoa</taxon>
        <taxon>Arthropoda</taxon>
        <taxon>Hexapoda</taxon>
        <taxon>Insecta</taxon>
        <taxon>Pterygota</taxon>
        <taxon>Palaeoptera</taxon>
        <taxon>Odonata</taxon>
        <taxon>Epiprocta</taxon>
        <taxon>Anisoptera</taxon>
        <taxon>Libelluloidea</taxon>
        <taxon>Libellulidae</taxon>
        <taxon>Ladona</taxon>
    </lineage>
</organism>
<dbReference type="SUPFAM" id="SSF48113">
    <property type="entry name" value="Heme-dependent peroxidases"/>
    <property type="match status" value="1"/>
</dbReference>
<reference evidence="6" key="1">
    <citation type="submission" date="2013-04" db="EMBL/GenBank/DDBJ databases">
        <authorList>
            <person name="Qu J."/>
            <person name="Murali S.C."/>
            <person name="Bandaranaike D."/>
            <person name="Bellair M."/>
            <person name="Blankenburg K."/>
            <person name="Chao H."/>
            <person name="Dinh H."/>
            <person name="Doddapaneni H."/>
            <person name="Downs B."/>
            <person name="Dugan-Rocha S."/>
            <person name="Elkadiri S."/>
            <person name="Gnanaolivu R.D."/>
            <person name="Hernandez B."/>
            <person name="Javaid M."/>
            <person name="Jayaseelan J.C."/>
            <person name="Lee S."/>
            <person name="Li M."/>
            <person name="Ming W."/>
            <person name="Munidasa M."/>
            <person name="Muniz J."/>
            <person name="Nguyen L."/>
            <person name="Ongeri F."/>
            <person name="Osuji N."/>
            <person name="Pu L.-L."/>
            <person name="Puazo M."/>
            <person name="Qu C."/>
            <person name="Quiroz J."/>
            <person name="Raj R."/>
            <person name="Weissenberger G."/>
            <person name="Xin Y."/>
            <person name="Zou X."/>
            <person name="Han Y."/>
            <person name="Richards S."/>
            <person name="Worley K."/>
            <person name="Muzny D."/>
            <person name="Gibbs R."/>
        </authorList>
    </citation>
    <scope>NUCLEOTIDE SEQUENCE</scope>
    <source>
        <strain evidence="6">Sampled in the wild</strain>
    </source>
</reference>
<accession>A0A8K0JW64</accession>
<dbReference type="Gene3D" id="1.10.640.10">
    <property type="entry name" value="Haem peroxidase domain superfamily, animal type"/>
    <property type="match status" value="1"/>
</dbReference>
<evidence type="ECO:0000256" key="2">
    <source>
        <dbReference type="ARBA" id="ARBA00022525"/>
    </source>
</evidence>
<proteinExistence type="predicted"/>
<keyword evidence="2" id="KW-0964">Secreted</keyword>
<dbReference type="GO" id="GO:0046872">
    <property type="term" value="F:metal ion binding"/>
    <property type="evidence" value="ECO:0007669"/>
    <property type="project" value="UniProtKB-KW"/>
</dbReference>
<evidence type="ECO:0000256" key="1">
    <source>
        <dbReference type="ARBA" id="ARBA00004613"/>
    </source>
</evidence>
<dbReference type="GO" id="GO:0004601">
    <property type="term" value="F:peroxidase activity"/>
    <property type="evidence" value="ECO:0007669"/>
    <property type="project" value="UniProtKB-KW"/>
</dbReference>
<evidence type="ECO:0000313" key="7">
    <source>
        <dbReference type="Proteomes" id="UP000792457"/>
    </source>
</evidence>
<keyword evidence="5" id="KW-0349">Heme</keyword>
<dbReference type="GO" id="GO:0006979">
    <property type="term" value="P:response to oxidative stress"/>
    <property type="evidence" value="ECO:0007669"/>
    <property type="project" value="InterPro"/>
</dbReference>
<keyword evidence="4" id="KW-0325">Glycoprotein</keyword>
<protein>
    <submittedName>
        <fullName evidence="6">Uncharacterized protein</fullName>
    </submittedName>
</protein>
<evidence type="ECO:0000256" key="5">
    <source>
        <dbReference type="PIRSR" id="PIRSR619791-2"/>
    </source>
</evidence>
<gene>
    <name evidence="6" type="ORF">J437_LFUL004976</name>
</gene>
<dbReference type="AlphaFoldDB" id="A0A8K0JW64"/>
<dbReference type="Proteomes" id="UP000792457">
    <property type="component" value="Unassembled WGS sequence"/>
</dbReference>
<dbReference type="InterPro" id="IPR010255">
    <property type="entry name" value="Haem_peroxidase_sf"/>
</dbReference>